<dbReference type="GO" id="GO:0005085">
    <property type="term" value="F:guanyl-nucleotide exchange factor activity"/>
    <property type="evidence" value="ECO:0007669"/>
    <property type="project" value="UniProtKB-KW"/>
</dbReference>
<name>A0A6S6R4F6_9FIRM</name>
<dbReference type="GO" id="GO:0006006">
    <property type="term" value="P:glucose metabolic process"/>
    <property type="evidence" value="ECO:0007669"/>
    <property type="project" value="TreeGrafter"/>
</dbReference>
<dbReference type="EMBL" id="AP023367">
    <property type="protein sequence ID" value="BCJ93991.1"/>
    <property type="molecule type" value="Genomic_DNA"/>
</dbReference>
<evidence type="ECO:0000313" key="1">
    <source>
        <dbReference type="EMBL" id="BCJ93991.1"/>
    </source>
</evidence>
<dbReference type="GO" id="GO:0080048">
    <property type="term" value="F:GDP-D-glucose phosphorylase activity"/>
    <property type="evidence" value="ECO:0007669"/>
    <property type="project" value="InterPro"/>
</dbReference>
<dbReference type="Proteomes" id="UP000515561">
    <property type="component" value="Chromosome"/>
</dbReference>
<keyword evidence="2" id="KW-1185">Reference proteome</keyword>
<dbReference type="GO" id="GO:0016787">
    <property type="term" value="F:hydrolase activity"/>
    <property type="evidence" value="ECO:0007669"/>
    <property type="project" value="UniProtKB-KW"/>
</dbReference>
<dbReference type="InterPro" id="IPR036265">
    <property type="entry name" value="HIT-like_sf"/>
</dbReference>
<sequence length="283" mass="33103">MPVQEIKQKWDRLWEEGVIHFYPEENKALSIEDEYFPLFVEYAPERAKRFMGEKNEHLPLGAEIWKRNDMLFEFDNLVMLANNRPVSRYHSILCSREHHPQNDLSLKEIQEVSALAERYGFRSFLNLLGTAATLNHFHTQVLFEPFHLEELPCAVHGNVGRIPQYPGGNILITGNLKKRCSLVFDLMNRLTKSDYFYTVIKSGRRSETPLFSLLFWMDKILFIPRKKEVSYFKDSMVGGLELSGHFLIAAPIAPHNTFEGMNREKLIDIIKDVTFSQEDMYRL</sequence>
<proteinExistence type="predicted"/>
<dbReference type="InterPro" id="IPR026506">
    <property type="entry name" value="GDPGP"/>
</dbReference>
<dbReference type="SUPFAM" id="SSF54197">
    <property type="entry name" value="HIT-like"/>
    <property type="match status" value="1"/>
</dbReference>
<dbReference type="PANTHER" id="PTHR20884">
    <property type="entry name" value="GDP-D-GLUCOSE PHOSPHORYLASE 1"/>
    <property type="match status" value="1"/>
</dbReference>
<gene>
    <name evidence="1" type="ORF">acsn021_15600</name>
</gene>
<dbReference type="GO" id="GO:0000166">
    <property type="term" value="F:nucleotide binding"/>
    <property type="evidence" value="ECO:0007669"/>
    <property type="project" value="UniProtKB-KW"/>
</dbReference>
<protein>
    <submittedName>
        <fullName evidence="1">Uncharacterized protein</fullName>
    </submittedName>
</protein>
<dbReference type="AlphaFoldDB" id="A0A6S6R4F6"/>
<organism evidence="1 2">
    <name type="scientific">Anaerocolumna cellulosilytica</name>
    <dbReference type="NCBI Taxonomy" id="433286"/>
    <lineage>
        <taxon>Bacteria</taxon>
        <taxon>Bacillati</taxon>
        <taxon>Bacillota</taxon>
        <taxon>Clostridia</taxon>
        <taxon>Lachnospirales</taxon>
        <taxon>Lachnospiraceae</taxon>
        <taxon>Anaerocolumna</taxon>
    </lineage>
</organism>
<dbReference type="KEGG" id="acel:acsn021_15600"/>
<dbReference type="GO" id="GO:0005737">
    <property type="term" value="C:cytoplasm"/>
    <property type="evidence" value="ECO:0007669"/>
    <property type="project" value="UniProtKB-SubCell"/>
</dbReference>
<evidence type="ECO:0000313" key="2">
    <source>
        <dbReference type="Proteomes" id="UP000515561"/>
    </source>
</evidence>
<reference evidence="1 2" key="1">
    <citation type="journal article" date="2016" name="Int. J. Syst. Evol. Microbiol.">
        <title>Descriptions of Anaerotaenia torta gen. nov., sp. nov. and Anaerocolumna cellulosilytica gen. nov., sp. nov. isolated from a methanogenic reactor of cattle waste.</title>
        <authorList>
            <person name="Uek A."/>
            <person name="Ohtaki Y."/>
            <person name="Kaku N."/>
            <person name="Ueki K."/>
        </authorList>
    </citation>
    <scope>NUCLEOTIDE SEQUENCE [LARGE SCALE GENOMIC DNA]</scope>
    <source>
        <strain evidence="1 2">SN021</strain>
    </source>
</reference>
<dbReference type="RefSeq" id="WP_184093607.1">
    <property type="nucleotide sequence ID" value="NZ_AP023367.1"/>
</dbReference>
<accession>A0A6S6R4F6</accession>
<dbReference type="PANTHER" id="PTHR20884:SF8">
    <property type="entry name" value="GDP-D-GLUCOSE PHOSPHORYLASE 1"/>
    <property type="match status" value="1"/>
</dbReference>